<dbReference type="InterPro" id="IPR043916">
    <property type="entry name" value="P8_CR"/>
</dbReference>
<organism evidence="2">
    <name type="scientific">viral metagenome</name>
    <dbReference type="NCBI Taxonomy" id="1070528"/>
    <lineage>
        <taxon>unclassified sequences</taxon>
        <taxon>metagenomes</taxon>
        <taxon>organismal metagenomes</taxon>
    </lineage>
</organism>
<accession>A0A6C0L0P2</accession>
<dbReference type="Pfam" id="PF19065">
    <property type="entry name" value="P8_CR"/>
    <property type="match status" value="1"/>
</dbReference>
<name>A0A6C0L0P2_9ZZZZ</name>
<sequence>MDKYAKNNFEENYQHSELFKDAVVGRIDVSPNENGTPFFVQDKIEKNEKTNYSNAMQGVMENSLLSITFFSSNNIENIQNMLRSEIYNLTSKQYKIDTQDSDQLKIIMRSVFLQYSSNNNSNIEGQINKLNKQVLDYAVPQVHTELIGYIKYKKDISSPPELIPLPQSLAIDKTMELNNFF</sequence>
<feature type="domain" description="Minor capsid protein P8 central region" evidence="1">
    <location>
        <begin position="60"/>
        <end position="176"/>
    </location>
</feature>
<dbReference type="EMBL" id="MN741006">
    <property type="protein sequence ID" value="QHU22344.1"/>
    <property type="molecule type" value="Genomic_DNA"/>
</dbReference>
<proteinExistence type="predicted"/>
<evidence type="ECO:0000313" key="2">
    <source>
        <dbReference type="EMBL" id="QHU22344.1"/>
    </source>
</evidence>
<reference evidence="2" key="1">
    <citation type="journal article" date="2020" name="Nature">
        <title>Giant virus diversity and host interactions through global metagenomics.</title>
        <authorList>
            <person name="Schulz F."/>
            <person name="Roux S."/>
            <person name="Paez-Espino D."/>
            <person name="Jungbluth S."/>
            <person name="Walsh D.A."/>
            <person name="Denef V.J."/>
            <person name="McMahon K.D."/>
            <person name="Konstantinidis K.T."/>
            <person name="Eloe-Fadrosh E.A."/>
            <person name="Kyrpides N.C."/>
            <person name="Woyke T."/>
        </authorList>
    </citation>
    <scope>NUCLEOTIDE SEQUENCE</scope>
    <source>
        <strain evidence="2">GVMAG-S-ERX555907-102</strain>
    </source>
</reference>
<protein>
    <recommendedName>
        <fullName evidence="1">Minor capsid protein P8 central region domain-containing protein</fullName>
    </recommendedName>
</protein>
<dbReference type="AlphaFoldDB" id="A0A6C0L0P2"/>
<evidence type="ECO:0000259" key="1">
    <source>
        <dbReference type="Pfam" id="PF19065"/>
    </source>
</evidence>